<sequence>MKCELDLYREYCDHAAELMKCTDEKAPFATEVLRKGLPILDRNLKKLIEEIQEKARATYKESVGTEVEETARAVCMEVQKWVIGSQEEMTQKVEDIAYYYGSAEGHEYPIL</sequence>
<protein>
    <submittedName>
        <fullName evidence="1">Phosphorylase</fullName>
    </submittedName>
</protein>
<dbReference type="HOGENOM" id="CLU_2392860_0_0_2"/>
<reference evidence="1" key="1">
    <citation type="submission" date="2006-06" db="EMBL/GenBank/DDBJ databases">
        <title>Complete sequence of chromosome 1 of Methanosarcina barkeri str. fusaro.</title>
        <authorList>
            <person name="Copeland A."/>
            <person name="Lucas S."/>
            <person name="Lapidus A."/>
            <person name="Barry K."/>
            <person name="Detter J.C."/>
            <person name="Glavina T."/>
            <person name="Hammon N."/>
            <person name="Israni S."/>
            <person name="Pitluck S."/>
            <person name="Goodwin L.A."/>
            <person name="Saunders E.H."/>
            <person name="Schmutz J."/>
            <person name="Larimer F."/>
            <person name="Land M."/>
            <person name="Anderson I."/>
            <person name="Richardson P."/>
        </authorList>
    </citation>
    <scope>NUCLEOTIDE SEQUENCE</scope>
    <source>
        <strain evidence="1">Fusaro</strain>
    </source>
</reference>
<dbReference type="PaxDb" id="269797-Mbar_A2713"/>
<dbReference type="eggNOG" id="arCOG02973">
    <property type="taxonomic scope" value="Archaea"/>
</dbReference>
<organism evidence="1">
    <name type="scientific">Methanosarcina barkeri (strain Fusaro / DSM 804)</name>
    <dbReference type="NCBI Taxonomy" id="269797"/>
    <lineage>
        <taxon>Archaea</taxon>
        <taxon>Methanobacteriati</taxon>
        <taxon>Methanobacteriota</taxon>
        <taxon>Stenosarchaea group</taxon>
        <taxon>Methanomicrobia</taxon>
        <taxon>Methanosarcinales</taxon>
        <taxon>Methanosarcinaceae</taxon>
        <taxon>Methanosarcina</taxon>
    </lineage>
</organism>
<proteinExistence type="predicted"/>
<dbReference type="EMBL" id="CP000099">
    <property type="protein sequence ID" value="AAZ71617.1"/>
    <property type="molecule type" value="Genomic_DNA"/>
</dbReference>
<accession>Q468S5</accession>
<name>Q468S5_METBF</name>
<evidence type="ECO:0000313" key="1">
    <source>
        <dbReference type="EMBL" id="AAZ71617.1"/>
    </source>
</evidence>
<dbReference type="KEGG" id="mba:Mbar_A2713"/>
<gene>
    <name evidence="1" type="ordered locus">Mbar_A2713</name>
</gene>
<dbReference type="AlphaFoldDB" id="Q468S5"/>